<feature type="compositionally biased region" description="Low complexity" evidence="1">
    <location>
        <begin position="1047"/>
        <end position="1064"/>
    </location>
</feature>
<organism evidence="2 3">
    <name type="scientific">Sitophilus oryzae</name>
    <name type="common">Rice weevil</name>
    <name type="synonym">Curculio oryzae</name>
    <dbReference type="NCBI Taxonomy" id="7048"/>
    <lineage>
        <taxon>Eukaryota</taxon>
        <taxon>Metazoa</taxon>
        <taxon>Ecdysozoa</taxon>
        <taxon>Arthropoda</taxon>
        <taxon>Hexapoda</taxon>
        <taxon>Insecta</taxon>
        <taxon>Pterygota</taxon>
        <taxon>Neoptera</taxon>
        <taxon>Endopterygota</taxon>
        <taxon>Coleoptera</taxon>
        <taxon>Polyphaga</taxon>
        <taxon>Cucujiformia</taxon>
        <taxon>Curculionidae</taxon>
        <taxon>Dryophthorinae</taxon>
        <taxon>Sitophilus</taxon>
    </lineage>
</organism>
<proteinExistence type="predicted"/>
<evidence type="ECO:0000313" key="2">
    <source>
        <dbReference type="Proteomes" id="UP000504635"/>
    </source>
</evidence>
<sequence>MGDCGCAPGGQRQSRRHHHRRSRGHHQRPPVPYDRPMVSRPTAPPSRIPPWNCGPGLARQREAKQYNAGPRAAAGGTAQRARLDETYNVGARGGPGGRLDRTYTVAGGRPSGALDRTYTATAGGGPGGRLDRTYTVAAGGGPGRSFDRTYNATAGSGPGERLDRTYTVGSGRSFDRTCNATAGSGPGGRLDRTYTRGVGGPGRSFDRTAGSEPGGRLDGTYTVRSGRSFDRTYNATAGNGSGRRLDRTYTAAAGPCAGEGATCLDSTYTAHPSIRTPPNYLDYPPFDTAVARMYPDRHMDSWEMMGLTPPGPDTPRGNKTHPPRYARRLDFSDTSDTPPRPFSPSQGSSNLSRASPHSGDQDSSMRWFRPYMDSSHLSTGQTTARKEIFDSIRVGRSPGLSAVSSSSPEDVSYDWSSETDPIFGAQQRSRTRSPSPGPRQEVRGRRLNFSSDSSACEASRGGVCESGYSGDVEESFPSVSSQPGPSNAMFGAGGRQEENWSPMPIFEAASYDDYSTEASSAASRRQRTPAAGGRLNRTYPPVAGVRAGARSDNSFTTASAICLGAGATCLDDSYSAGAGGGSGGRLDRTYDATAGRRLDSTYTAHPSIRTPPNYLDYPRFDTAVARMYPDRHMDSWEMMGLTPPGPDTPRGNKTHPPRYARKLDFSDTSDTPPRPFSPSQGPSNLNVTRTCPSSSRSPHSGDQDSSMGWFRPYMDSSHLSTGQTTARKEIFDSIRVGRSPGLSGVSRSSPQDVSSDWSSETDPIFGAQRSRTRSPSPGPRQEVRGRRLNFSSDSSACEASQGGVCEDGYSGDVEESFPSVSQAGPSNAMFGAGGRQEENWSPMPIFEAASYDDYSPEASSAASRRQRTPAAGGRLNRTYPPAAGARAGARSDNSFTTASAICLGAGATCLDDSYSAGAGGGRRLDRTYDATAGGGAGGRLDSTYTAHPSIRTPPNYLDYPRFDTAVPRMYPDRHMDSWEMMGLTPAAPDTPRGNITYPPAYARRLNFSNDSSACEASQGEVCESGYAGDVEESFPSMPRPGPSNAMAGARGRQAPAAGAGQKAAGGRRKWGSPTPAFEAASIYGYSPSAASSAASGGQRSDACVDDGASCLNSTYTDASEGGGPGGLFVMTYPPVTGYRAGPRADGTFTTASAMCLGGGAACLDDSYPAQPSERTPPDDMEVQGGYGSRYMDSYEMMGLTPPGPETPRRNITHPPAYARRLDFSGDSSECEASHGEACGGGYDEDVDESYSAFQPGAASSTFAARGRQTAAGPGGRAAAAAGQGQRPGAAAGGRQRWGSPTPAYEARSIYDYSSTEGSWSGGSSSGEGQSSCRPCRHTY</sequence>
<evidence type="ECO:0000256" key="1">
    <source>
        <dbReference type="SAM" id="MobiDB-lite"/>
    </source>
</evidence>
<feature type="region of interest" description="Disordered" evidence="1">
    <location>
        <begin position="87"/>
        <end position="162"/>
    </location>
</feature>
<feature type="region of interest" description="Disordered" evidence="1">
    <location>
        <begin position="857"/>
        <end position="890"/>
    </location>
</feature>
<feature type="region of interest" description="Disordered" evidence="1">
    <location>
        <begin position="517"/>
        <end position="539"/>
    </location>
</feature>
<feature type="compositionally biased region" description="Low complexity" evidence="1">
    <location>
        <begin position="1263"/>
        <end position="1296"/>
    </location>
</feature>
<feature type="compositionally biased region" description="Low complexity" evidence="1">
    <location>
        <begin position="880"/>
        <end position="890"/>
    </location>
</feature>
<keyword evidence="2" id="KW-1185">Reference proteome</keyword>
<feature type="compositionally biased region" description="Basic residues" evidence="1">
    <location>
        <begin position="13"/>
        <end position="28"/>
    </location>
</feature>
<dbReference type="InParanoid" id="A0A6J2YZQ6"/>
<dbReference type="KEGG" id="soy:115891857"/>
<feature type="region of interest" description="Disordered" evidence="1">
    <location>
        <begin position="737"/>
        <end position="839"/>
    </location>
</feature>
<protein>
    <submittedName>
        <fullName evidence="3">Uncharacterized protein LOC115891857</fullName>
    </submittedName>
</protein>
<feature type="region of interest" description="Disordered" evidence="1">
    <location>
        <begin position="1263"/>
        <end position="1339"/>
    </location>
</feature>
<feature type="region of interest" description="Disordered" evidence="1">
    <location>
        <begin position="1"/>
        <end position="57"/>
    </location>
</feature>
<gene>
    <name evidence="3" type="primary">LOC115891857</name>
</gene>
<feature type="compositionally biased region" description="Polar residues" evidence="1">
    <location>
        <begin position="332"/>
        <end position="355"/>
    </location>
</feature>
<reference evidence="3" key="1">
    <citation type="submission" date="2025-08" db="UniProtKB">
        <authorList>
            <consortium name="RefSeq"/>
        </authorList>
    </citation>
    <scope>IDENTIFICATION</scope>
    <source>
        <tissue evidence="3">Gonads</tissue>
    </source>
</reference>
<feature type="region of interest" description="Disordered" evidence="1">
    <location>
        <begin position="638"/>
        <end position="709"/>
    </location>
</feature>
<feature type="compositionally biased region" description="Low complexity" evidence="1">
    <location>
        <begin position="397"/>
        <end position="416"/>
    </location>
</feature>
<feature type="region of interest" description="Disordered" evidence="1">
    <location>
        <begin position="397"/>
        <end position="462"/>
    </location>
</feature>
<feature type="compositionally biased region" description="Low complexity" evidence="1">
    <location>
        <begin position="743"/>
        <end position="758"/>
    </location>
</feature>
<feature type="compositionally biased region" description="Polar residues" evidence="1">
    <location>
        <begin position="666"/>
        <end position="706"/>
    </location>
</feature>
<dbReference type="Proteomes" id="UP000504635">
    <property type="component" value="Unplaced"/>
</dbReference>
<accession>A0A6J2YZQ6</accession>
<name>A0A6J2YZQ6_SITOR</name>
<feature type="compositionally biased region" description="Polar residues" evidence="1">
    <location>
        <begin position="789"/>
        <end position="798"/>
    </location>
</feature>
<feature type="region of interest" description="Disordered" evidence="1">
    <location>
        <begin position="304"/>
        <end position="366"/>
    </location>
</feature>
<feature type="region of interest" description="Disordered" evidence="1">
    <location>
        <begin position="178"/>
        <end position="218"/>
    </location>
</feature>
<feature type="region of interest" description="Disordered" evidence="1">
    <location>
        <begin position="1031"/>
        <end position="1072"/>
    </location>
</feature>
<dbReference type="RefSeq" id="XP_030768300.1">
    <property type="nucleotide sequence ID" value="XM_030912440.1"/>
</dbReference>
<evidence type="ECO:0000313" key="3">
    <source>
        <dbReference type="RefSeq" id="XP_030768300.1"/>
    </source>
</evidence>
<dbReference type="GeneID" id="115891857"/>